<evidence type="ECO:0000256" key="4">
    <source>
        <dbReference type="ARBA" id="ARBA00022840"/>
    </source>
</evidence>
<comment type="similarity">
    <text evidence="1 7">Belongs to the ABC transporter superfamily.</text>
</comment>
<accession>A0A178YEL9</accession>
<dbReference type="GO" id="GO:0006865">
    <property type="term" value="P:amino acid transport"/>
    <property type="evidence" value="ECO:0007669"/>
    <property type="project" value="UniProtKB-UniRule"/>
</dbReference>
<comment type="subcellular location">
    <subcellularLocation>
        <location evidence="7">Cell inner membrane</location>
        <topology evidence="7">Peripheral membrane protein</topology>
    </subcellularLocation>
</comment>
<dbReference type="InterPro" id="IPR017871">
    <property type="entry name" value="ABC_transporter-like_CS"/>
</dbReference>
<dbReference type="InterPro" id="IPR051921">
    <property type="entry name" value="ABC_osmolyte_uptake_ATP-bind"/>
</dbReference>
<dbReference type="AlphaFoldDB" id="A0A178YEL9"/>
<dbReference type="GO" id="GO:0006970">
    <property type="term" value="P:response to osmotic stress"/>
    <property type="evidence" value="ECO:0007669"/>
    <property type="project" value="UniProtKB-ARBA"/>
</dbReference>
<keyword evidence="2 7" id="KW-0813">Transport</keyword>
<dbReference type="Pfam" id="PF00005">
    <property type="entry name" value="ABC_tran"/>
    <property type="match status" value="1"/>
</dbReference>
<dbReference type="Gene3D" id="3.40.50.300">
    <property type="entry name" value="P-loop containing nucleotide triphosphate hydrolases"/>
    <property type="match status" value="1"/>
</dbReference>
<dbReference type="EC" id="7.6.2.9" evidence="7"/>
<dbReference type="FunFam" id="3.40.50.300:FF:000201">
    <property type="entry name" value="Glycine betaine/L-proline ABC transporter ATP-binding protein"/>
    <property type="match status" value="1"/>
</dbReference>
<dbReference type="Proteomes" id="UP000078507">
    <property type="component" value="Unassembled WGS sequence"/>
</dbReference>
<organism evidence="9 10">
    <name type="scientific">Sinorhizobium saheli</name>
    <dbReference type="NCBI Taxonomy" id="36856"/>
    <lineage>
        <taxon>Bacteria</taxon>
        <taxon>Pseudomonadati</taxon>
        <taxon>Pseudomonadota</taxon>
        <taxon>Alphaproteobacteria</taxon>
        <taxon>Hyphomicrobiales</taxon>
        <taxon>Rhizobiaceae</taxon>
        <taxon>Sinorhizobium/Ensifer group</taxon>
        <taxon>Sinorhizobium</taxon>
    </lineage>
</organism>
<comment type="subunit">
    <text evidence="6">The complex is probably composed of two ATP-binding proteins (TmoW), two transmembrane proteins (TmoV) and a solute-binding protein (TmoX).</text>
</comment>
<keyword evidence="7" id="KW-0997">Cell inner membrane</keyword>
<keyword evidence="7" id="KW-1003">Cell membrane</keyword>
<evidence type="ECO:0000256" key="6">
    <source>
        <dbReference type="ARBA" id="ARBA00061968"/>
    </source>
</evidence>
<dbReference type="PROSITE" id="PS00211">
    <property type="entry name" value="ABC_TRANSPORTER_1"/>
    <property type="match status" value="1"/>
</dbReference>
<dbReference type="STRING" id="36856.ATB98_04315"/>
<dbReference type="SUPFAM" id="SSF54631">
    <property type="entry name" value="CBS-domain pair"/>
    <property type="match status" value="1"/>
</dbReference>
<keyword evidence="3 7" id="KW-0547">Nucleotide-binding</keyword>
<dbReference type="NCBIfam" id="TIGR01186">
    <property type="entry name" value="proV"/>
    <property type="match status" value="1"/>
</dbReference>
<evidence type="ECO:0000259" key="8">
    <source>
        <dbReference type="PROSITE" id="PS50893"/>
    </source>
</evidence>
<protein>
    <recommendedName>
        <fullName evidence="7">Quaternary amine transport ATP-binding protein</fullName>
        <ecNumber evidence="7">7.6.2.9</ecNumber>
    </recommendedName>
</protein>
<evidence type="ECO:0000256" key="5">
    <source>
        <dbReference type="ARBA" id="ARBA00051811"/>
    </source>
</evidence>
<comment type="catalytic activity">
    <reaction evidence="5">
        <text>a quaternary ammonium(out) + ATP + H2O = a quaternary ammonium(in) + ADP + phosphate + H(+)</text>
        <dbReference type="Rhea" id="RHEA:11036"/>
        <dbReference type="ChEBI" id="CHEBI:15377"/>
        <dbReference type="ChEBI" id="CHEBI:15378"/>
        <dbReference type="ChEBI" id="CHEBI:30616"/>
        <dbReference type="ChEBI" id="CHEBI:35267"/>
        <dbReference type="ChEBI" id="CHEBI:43474"/>
        <dbReference type="ChEBI" id="CHEBI:456216"/>
        <dbReference type="EC" id="7.6.2.9"/>
    </reaction>
    <physiologicalReaction direction="left-to-right" evidence="5">
        <dbReference type="Rhea" id="RHEA:11037"/>
    </physiologicalReaction>
</comment>
<keyword evidence="4 7" id="KW-0067">ATP-binding</keyword>
<dbReference type="InterPro" id="IPR003593">
    <property type="entry name" value="AAA+_ATPase"/>
</dbReference>
<comment type="subunit">
    <text evidence="7">The complex is probably composed of two ATP-binding proteins, two transmembrane proteins and a solute-binding protein.</text>
</comment>
<dbReference type="PANTHER" id="PTHR43869:SF1">
    <property type="entry name" value="GLYCINE BETAINE_PROLINE BETAINE TRANSPORT SYSTEM ATP-BINDING PROTEIN PROV"/>
    <property type="match status" value="1"/>
</dbReference>
<dbReference type="InterPro" id="IPR005892">
    <property type="entry name" value="Gly-betaine_transp_ATP-bd"/>
</dbReference>
<dbReference type="InterPro" id="IPR046342">
    <property type="entry name" value="CBS_dom_sf"/>
</dbReference>
<dbReference type="GO" id="GO:0005524">
    <property type="term" value="F:ATP binding"/>
    <property type="evidence" value="ECO:0007669"/>
    <property type="project" value="UniProtKB-UniRule"/>
</dbReference>
<dbReference type="PANTHER" id="PTHR43869">
    <property type="entry name" value="GLYCINE BETAINE/PROLINE BETAINE TRANSPORT SYSTEM ATP-BINDING PROTEIN PROV"/>
    <property type="match status" value="1"/>
</dbReference>
<evidence type="ECO:0000256" key="7">
    <source>
        <dbReference type="RuleBase" id="RU369116"/>
    </source>
</evidence>
<dbReference type="InterPro" id="IPR027417">
    <property type="entry name" value="P-loop_NTPase"/>
</dbReference>
<proteinExistence type="inferred from homology"/>
<dbReference type="GO" id="GO:0031460">
    <property type="term" value="P:glycine betaine transport"/>
    <property type="evidence" value="ECO:0007669"/>
    <property type="project" value="InterPro"/>
</dbReference>
<dbReference type="EMBL" id="LNQB01000070">
    <property type="protein sequence ID" value="OAP45887.1"/>
    <property type="molecule type" value="Genomic_DNA"/>
</dbReference>
<dbReference type="GO" id="GO:0016887">
    <property type="term" value="F:ATP hydrolysis activity"/>
    <property type="evidence" value="ECO:0007669"/>
    <property type="project" value="UniProtKB-UniRule"/>
</dbReference>
<dbReference type="GO" id="GO:0015418">
    <property type="term" value="F:ABC-type quaternary ammonium compound transporting activity"/>
    <property type="evidence" value="ECO:0007669"/>
    <property type="project" value="UniProtKB-EC"/>
</dbReference>
<evidence type="ECO:0000256" key="2">
    <source>
        <dbReference type="ARBA" id="ARBA00022448"/>
    </source>
</evidence>
<dbReference type="OrthoDB" id="9802264at2"/>
<evidence type="ECO:0000313" key="9">
    <source>
        <dbReference type="EMBL" id="OAP45887.1"/>
    </source>
</evidence>
<comment type="caution">
    <text evidence="9">The sequence shown here is derived from an EMBL/GenBank/DDBJ whole genome shotgun (WGS) entry which is preliminary data.</text>
</comment>
<dbReference type="RefSeq" id="WP_066873442.1">
    <property type="nucleotide sequence ID" value="NZ_LNQB01000070.1"/>
</dbReference>
<dbReference type="PROSITE" id="PS50893">
    <property type="entry name" value="ABC_TRANSPORTER_2"/>
    <property type="match status" value="1"/>
</dbReference>
<reference evidence="9 10" key="1">
    <citation type="submission" date="2015-11" db="EMBL/GenBank/DDBJ databases">
        <title>Ensifer anhuiense sp. nov., an effective nitrogen fixation bacterium with Glycine soja.</title>
        <authorList>
            <person name="Yan H."/>
            <person name="Chen W."/>
        </authorList>
    </citation>
    <scope>NUCLEOTIDE SEQUENCE [LARGE SCALE GENOMIC DNA]</scope>
    <source>
        <strain evidence="9 10">LMG 7837</strain>
    </source>
</reference>
<dbReference type="SUPFAM" id="SSF52540">
    <property type="entry name" value="P-loop containing nucleoside triphosphate hydrolases"/>
    <property type="match status" value="1"/>
</dbReference>
<feature type="domain" description="ABC transporter" evidence="8">
    <location>
        <begin position="6"/>
        <end position="266"/>
    </location>
</feature>
<dbReference type="InterPro" id="IPR003439">
    <property type="entry name" value="ABC_transporter-like_ATP-bd"/>
</dbReference>
<gene>
    <name evidence="9" type="ORF">ATB98_04315</name>
</gene>
<dbReference type="CDD" id="cd03294">
    <property type="entry name" value="ABC_Pro_Gly_Betaine"/>
    <property type="match status" value="1"/>
</dbReference>
<sequence>MTSHAIEVKNLYKIFGPRGEDYVDVVRNGMGKAELNEKHGHVLGLQDINISMPGGCITVVMGLSGSGKSTLIRHINRLIDPTAGEVLYDGVDVCKMNENDLRNFRRHKTAMVFQKFALLPHRTVLENTIYGLEIQGVERRESEKRALGWIERVGLKGFERHYPNQLSGGMQQRVGLARALTNNAEILLMDEAYSALDPLIRVDMQTVLLELQSELKKTVVFITHDLDEALRLGDKIAILRDGRVVQQGTGQEIVLSPADDYITAFVKEVNRGRVVHVETIMRPLSGSPEGLPIAADTVLEAAARTMTSAHLNTAHVVDANGRPIGSVDLQTIIGAMVMPASHHESKAA</sequence>
<evidence type="ECO:0000256" key="3">
    <source>
        <dbReference type="ARBA" id="ARBA00022741"/>
    </source>
</evidence>
<keyword evidence="7" id="KW-0472">Membrane</keyword>
<evidence type="ECO:0000313" key="10">
    <source>
        <dbReference type="Proteomes" id="UP000078507"/>
    </source>
</evidence>
<name>A0A178YEL9_SINSA</name>
<keyword evidence="10" id="KW-1185">Reference proteome</keyword>
<dbReference type="SMART" id="SM00382">
    <property type="entry name" value="AAA"/>
    <property type="match status" value="1"/>
</dbReference>
<dbReference type="GO" id="GO:0005886">
    <property type="term" value="C:plasma membrane"/>
    <property type="evidence" value="ECO:0007669"/>
    <property type="project" value="UniProtKB-SubCell"/>
</dbReference>
<evidence type="ECO:0000256" key="1">
    <source>
        <dbReference type="ARBA" id="ARBA00005417"/>
    </source>
</evidence>